<evidence type="ECO:0000256" key="5">
    <source>
        <dbReference type="ARBA" id="ARBA00023251"/>
    </source>
</evidence>
<feature type="transmembrane region" description="Helical" evidence="6">
    <location>
        <begin position="84"/>
        <end position="105"/>
    </location>
</feature>
<dbReference type="SUPFAM" id="SSF103473">
    <property type="entry name" value="MFS general substrate transporter"/>
    <property type="match status" value="1"/>
</dbReference>
<dbReference type="GO" id="GO:0046677">
    <property type="term" value="P:response to antibiotic"/>
    <property type="evidence" value="ECO:0007669"/>
    <property type="project" value="UniProtKB-KW"/>
</dbReference>
<protein>
    <submittedName>
        <fullName evidence="8">EmrB/QacA subfamily drug resistance transporter</fullName>
    </submittedName>
</protein>
<dbReference type="PANTHER" id="PTHR42718:SF39">
    <property type="entry name" value="ACTINORHODIN TRANSPORTER-RELATED"/>
    <property type="match status" value="1"/>
</dbReference>
<evidence type="ECO:0000259" key="7">
    <source>
        <dbReference type="PROSITE" id="PS50850"/>
    </source>
</evidence>
<feature type="transmembrane region" description="Helical" evidence="6">
    <location>
        <begin position="59"/>
        <end position="78"/>
    </location>
</feature>
<feature type="transmembrane region" description="Helical" evidence="6">
    <location>
        <begin position="209"/>
        <end position="229"/>
    </location>
</feature>
<sequence length="458" mass="47488">MFMDLLDGGVLNVALPEIQQEMGASSAALQWMVAGYALSFALGLITGGRLGDIYGRKRVFVIGMALFTLTSVLCSVAQSPGQLVAARVAQGLAASLMVPQVMATIQVMYAPSERGRPITAAGALYAITSVLGPIIGALLTESDIAGLGWRTIFLVNVPVGVIALIAAIRYVPESRSETAVRLDLAGVLLAGLAMLLLLYPLVAGREAGWPAWTFVSMAASLPVFAIFVAHQRRKVDSPLVPLSLFRHGSFTGGLLILLLAMGGVVGFFLVFTVYLQDGLGYDVMRAGVTGIWWGIASSVFAALAINLLAARMGRLVVQIGLLTVVAGLLGLMWVTRSLDAEVTPGSLVVPLLLGGAGMGFAISLVFDFALSSVPLDDAGAASGVLNAFQQAASAVGIAVVGALFFALMPTGEPGGAEWAADSSDAFATAMWLPVGMTLLAFAASFLLPRQAAHHDTAP</sequence>
<dbReference type="CDD" id="cd17321">
    <property type="entry name" value="MFS_MMR_MDR_like"/>
    <property type="match status" value="1"/>
</dbReference>
<organism evidence="8 9">
    <name type="scientific">Allostreptomyces psammosilenae</name>
    <dbReference type="NCBI Taxonomy" id="1892865"/>
    <lineage>
        <taxon>Bacteria</taxon>
        <taxon>Bacillati</taxon>
        <taxon>Actinomycetota</taxon>
        <taxon>Actinomycetes</taxon>
        <taxon>Kitasatosporales</taxon>
        <taxon>Streptomycetaceae</taxon>
        <taxon>Allostreptomyces</taxon>
    </lineage>
</organism>
<feature type="transmembrane region" description="Helical" evidence="6">
    <location>
        <begin position="291"/>
        <end position="308"/>
    </location>
</feature>
<keyword evidence="3 6" id="KW-1133">Transmembrane helix</keyword>
<evidence type="ECO:0000256" key="2">
    <source>
        <dbReference type="ARBA" id="ARBA00022692"/>
    </source>
</evidence>
<name>A0A852ZNN7_9ACTN</name>
<dbReference type="PANTHER" id="PTHR42718">
    <property type="entry name" value="MAJOR FACILITATOR SUPERFAMILY MULTIDRUG TRANSPORTER MFSC"/>
    <property type="match status" value="1"/>
</dbReference>
<evidence type="ECO:0000256" key="6">
    <source>
        <dbReference type="SAM" id="Phobius"/>
    </source>
</evidence>
<dbReference type="AlphaFoldDB" id="A0A852ZNN7"/>
<evidence type="ECO:0000313" key="9">
    <source>
        <dbReference type="Proteomes" id="UP000567795"/>
    </source>
</evidence>
<keyword evidence="9" id="KW-1185">Reference proteome</keyword>
<dbReference type="PROSITE" id="PS50850">
    <property type="entry name" value="MFS"/>
    <property type="match status" value="1"/>
</dbReference>
<dbReference type="GO" id="GO:0005886">
    <property type="term" value="C:plasma membrane"/>
    <property type="evidence" value="ECO:0007669"/>
    <property type="project" value="UniProtKB-SubCell"/>
</dbReference>
<feature type="transmembrane region" description="Helical" evidence="6">
    <location>
        <begin position="184"/>
        <end position="203"/>
    </location>
</feature>
<gene>
    <name evidence="8" type="ORF">FHU37_000952</name>
</gene>
<evidence type="ECO:0000313" key="8">
    <source>
        <dbReference type="EMBL" id="NYI04009.1"/>
    </source>
</evidence>
<keyword evidence="2 6" id="KW-0812">Transmembrane</keyword>
<reference evidence="8 9" key="1">
    <citation type="submission" date="2020-07" db="EMBL/GenBank/DDBJ databases">
        <title>Sequencing the genomes of 1000 actinobacteria strains.</title>
        <authorList>
            <person name="Klenk H.-P."/>
        </authorList>
    </citation>
    <scope>NUCLEOTIDE SEQUENCE [LARGE SCALE GENOMIC DNA]</scope>
    <source>
        <strain evidence="8 9">DSM 42178</strain>
    </source>
</reference>
<dbReference type="Proteomes" id="UP000567795">
    <property type="component" value="Unassembled WGS sequence"/>
</dbReference>
<feature type="transmembrane region" description="Helical" evidence="6">
    <location>
        <begin position="428"/>
        <end position="447"/>
    </location>
</feature>
<dbReference type="Gene3D" id="1.20.1250.20">
    <property type="entry name" value="MFS general substrate transporter like domains"/>
    <property type="match status" value="1"/>
</dbReference>
<comment type="subcellular location">
    <subcellularLocation>
        <location evidence="1">Cell membrane</location>
        <topology evidence="1">Multi-pass membrane protein</topology>
    </subcellularLocation>
</comment>
<evidence type="ECO:0000256" key="3">
    <source>
        <dbReference type="ARBA" id="ARBA00022989"/>
    </source>
</evidence>
<feature type="domain" description="Major facilitator superfamily (MFS) profile" evidence="7">
    <location>
        <begin position="1"/>
        <end position="452"/>
    </location>
</feature>
<feature type="transmembrane region" description="Helical" evidence="6">
    <location>
        <begin position="151"/>
        <end position="172"/>
    </location>
</feature>
<dbReference type="GO" id="GO:0022857">
    <property type="term" value="F:transmembrane transporter activity"/>
    <property type="evidence" value="ECO:0007669"/>
    <property type="project" value="InterPro"/>
</dbReference>
<feature type="transmembrane region" description="Helical" evidence="6">
    <location>
        <begin position="117"/>
        <end position="139"/>
    </location>
</feature>
<feature type="transmembrane region" description="Helical" evidence="6">
    <location>
        <begin position="250"/>
        <end position="271"/>
    </location>
</feature>
<dbReference type="InterPro" id="IPR011701">
    <property type="entry name" value="MFS"/>
</dbReference>
<feature type="transmembrane region" description="Helical" evidence="6">
    <location>
        <begin position="315"/>
        <end position="335"/>
    </location>
</feature>
<comment type="caution">
    <text evidence="8">The sequence shown here is derived from an EMBL/GenBank/DDBJ whole genome shotgun (WGS) entry which is preliminary data.</text>
</comment>
<keyword evidence="4 6" id="KW-0472">Membrane</keyword>
<evidence type="ECO:0000256" key="4">
    <source>
        <dbReference type="ARBA" id="ARBA00023136"/>
    </source>
</evidence>
<feature type="transmembrane region" description="Helical" evidence="6">
    <location>
        <begin position="347"/>
        <end position="370"/>
    </location>
</feature>
<dbReference type="EMBL" id="JACBZD010000001">
    <property type="protein sequence ID" value="NYI04009.1"/>
    <property type="molecule type" value="Genomic_DNA"/>
</dbReference>
<dbReference type="Gene3D" id="1.20.1720.10">
    <property type="entry name" value="Multidrug resistance protein D"/>
    <property type="match status" value="1"/>
</dbReference>
<feature type="transmembrane region" description="Helical" evidence="6">
    <location>
        <begin position="28"/>
        <end position="47"/>
    </location>
</feature>
<feature type="transmembrane region" description="Helical" evidence="6">
    <location>
        <begin position="391"/>
        <end position="408"/>
    </location>
</feature>
<proteinExistence type="predicted"/>
<accession>A0A852ZNN7</accession>
<dbReference type="InterPro" id="IPR036259">
    <property type="entry name" value="MFS_trans_sf"/>
</dbReference>
<dbReference type="InterPro" id="IPR020846">
    <property type="entry name" value="MFS_dom"/>
</dbReference>
<dbReference type="Pfam" id="PF07690">
    <property type="entry name" value="MFS_1"/>
    <property type="match status" value="1"/>
</dbReference>
<evidence type="ECO:0000256" key="1">
    <source>
        <dbReference type="ARBA" id="ARBA00004651"/>
    </source>
</evidence>
<keyword evidence="5" id="KW-0046">Antibiotic resistance</keyword>